<name>A0A1M4YPI4_MARH1</name>
<accession>A0A1M4YPI4</accession>
<dbReference type="EMBL" id="FQUI01000032">
    <property type="protein sequence ID" value="SHF07563.1"/>
    <property type="molecule type" value="Genomic_DNA"/>
</dbReference>
<dbReference type="AlphaFoldDB" id="A0A1M4YPI4"/>
<sequence>MYIFLDYDGTLIKNKEEDFQKYYFYSFLNYTNIKDKKIIDIILECTKELIKKNDRKENNLDFYMNLLAKKTGKSQEYWYNTFFDFYEKEFPNLKNIIIPNKKLINKIKKSNHNFIFASNPVFPEIAINHRINFINLDLNDFIYISTMENSYFCKPNPNYFLDILKKLKIKPADCIMIGDTDFDRASLKVGIDFIHISEEDKWESIL</sequence>
<dbReference type="Pfam" id="PF00702">
    <property type="entry name" value="Hydrolase"/>
    <property type="match status" value="1"/>
</dbReference>
<dbReference type="SFLD" id="SFLDS00003">
    <property type="entry name" value="Haloacid_Dehalogenase"/>
    <property type="match status" value="1"/>
</dbReference>
<dbReference type="Gene3D" id="3.40.50.1000">
    <property type="entry name" value="HAD superfamily/HAD-like"/>
    <property type="match status" value="1"/>
</dbReference>
<keyword evidence="2" id="KW-1185">Reference proteome</keyword>
<dbReference type="CDD" id="cd01427">
    <property type="entry name" value="HAD_like"/>
    <property type="match status" value="1"/>
</dbReference>
<dbReference type="InterPro" id="IPR023214">
    <property type="entry name" value="HAD_sf"/>
</dbReference>
<evidence type="ECO:0000313" key="2">
    <source>
        <dbReference type="Proteomes" id="UP000184334"/>
    </source>
</evidence>
<proteinExistence type="predicted"/>
<dbReference type="SUPFAM" id="SSF56784">
    <property type="entry name" value="HAD-like"/>
    <property type="match status" value="1"/>
</dbReference>
<dbReference type="STRING" id="1122195.SAMN02745164_01733"/>
<dbReference type="Proteomes" id="UP000184334">
    <property type="component" value="Unassembled WGS sequence"/>
</dbReference>
<organism evidence="1 2">
    <name type="scientific">Marinitoga hydrogenitolerans (strain DSM 16785 / JCM 12826 / AT1271)</name>
    <dbReference type="NCBI Taxonomy" id="1122195"/>
    <lineage>
        <taxon>Bacteria</taxon>
        <taxon>Thermotogati</taxon>
        <taxon>Thermotogota</taxon>
        <taxon>Thermotogae</taxon>
        <taxon>Petrotogales</taxon>
        <taxon>Petrotogaceae</taxon>
        <taxon>Marinitoga</taxon>
    </lineage>
</organism>
<dbReference type="InterPro" id="IPR036412">
    <property type="entry name" value="HAD-like_sf"/>
</dbReference>
<dbReference type="OrthoDB" id="9809962at2"/>
<protein>
    <submittedName>
        <fullName evidence="1">Phosphoglycolate phosphatase, HAD superfamily</fullName>
    </submittedName>
</protein>
<comment type="caution">
    <text evidence="1">The sequence shown here is derived from an EMBL/GenBank/DDBJ whole genome shotgun (WGS) entry which is preliminary data.</text>
</comment>
<evidence type="ECO:0000313" key="1">
    <source>
        <dbReference type="EMBL" id="SHF07563.1"/>
    </source>
</evidence>
<reference evidence="1" key="1">
    <citation type="submission" date="2016-11" db="EMBL/GenBank/DDBJ databases">
        <authorList>
            <person name="Varghese N."/>
            <person name="Submissions S."/>
        </authorList>
    </citation>
    <scope>NUCLEOTIDE SEQUENCE [LARGE SCALE GENOMIC DNA]</scope>
    <source>
        <strain evidence="1">DSM 16785</strain>
    </source>
</reference>
<dbReference type="SFLD" id="SFLDG01129">
    <property type="entry name" value="C1.5:_HAD__Beta-PGM__Phosphata"/>
    <property type="match status" value="1"/>
</dbReference>
<dbReference type="RefSeq" id="WP_072865446.1">
    <property type="nucleotide sequence ID" value="NZ_FQUI01000032.1"/>
</dbReference>
<gene>
    <name evidence="1" type="ORF">SAMN02745164_01733</name>
</gene>